<evidence type="ECO:0000313" key="2">
    <source>
        <dbReference type="EMBL" id="KAF0030877.1"/>
    </source>
</evidence>
<comment type="caution">
    <text evidence="2">The sequence shown here is derived from an EMBL/GenBank/DDBJ whole genome shotgun (WGS) entry which is preliminary data.</text>
</comment>
<dbReference type="Proteomes" id="UP000438429">
    <property type="component" value="Unassembled WGS sequence"/>
</dbReference>
<evidence type="ECO:0000313" key="3">
    <source>
        <dbReference type="Proteomes" id="UP000438429"/>
    </source>
</evidence>
<gene>
    <name evidence="2" type="ORF">F2P81_017608</name>
</gene>
<organism evidence="2 3">
    <name type="scientific">Scophthalmus maximus</name>
    <name type="common">Turbot</name>
    <name type="synonym">Psetta maxima</name>
    <dbReference type="NCBI Taxonomy" id="52904"/>
    <lineage>
        <taxon>Eukaryota</taxon>
        <taxon>Metazoa</taxon>
        <taxon>Chordata</taxon>
        <taxon>Craniata</taxon>
        <taxon>Vertebrata</taxon>
        <taxon>Euteleostomi</taxon>
        <taxon>Actinopterygii</taxon>
        <taxon>Neopterygii</taxon>
        <taxon>Teleostei</taxon>
        <taxon>Neoteleostei</taxon>
        <taxon>Acanthomorphata</taxon>
        <taxon>Carangaria</taxon>
        <taxon>Pleuronectiformes</taxon>
        <taxon>Pleuronectoidei</taxon>
        <taxon>Scophthalmidae</taxon>
        <taxon>Scophthalmus</taxon>
    </lineage>
</organism>
<evidence type="ECO:0000256" key="1">
    <source>
        <dbReference type="SAM" id="MobiDB-lite"/>
    </source>
</evidence>
<reference evidence="2 3" key="1">
    <citation type="submission" date="2019-06" db="EMBL/GenBank/DDBJ databases">
        <title>Draft genomes of female and male turbot (Scophthalmus maximus).</title>
        <authorList>
            <person name="Xu H."/>
            <person name="Xu X.-W."/>
            <person name="Shao C."/>
            <person name="Chen S."/>
        </authorList>
    </citation>
    <scope>NUCLEOTIDE SEQUENCE [LARGE SCALE GENOMIC DNA]</scope>
    <source>
        <strain evidence="2">Ysfricsl-2016a</strain>
        <tissue evidence="2">Blood</tissue>
    </source>
</reference>
<dbReference type="AlphaFoldDB" id="A0A6A4SCE1"/>
<dbReference type="EMBL" id="VEVO01000015">
    <property type="protein sequence ID" value="KAF0030877.1"/>
    <property type="molecule type" value="Genomic_DNA"/>
</dbReference>
<protein>
    <submittedName>
        <fullName evidence="2">Uncharacterized protein</fullName>
    </submittedName>
</protein>
<sequence length="104" mass="11537">MSVTADDVEQLVTHLVTALTELHRHHRHIPAPGRESGHGSPVRGGQQAPLRSHRQRHLSCRRLVVFRTSDVLPPPADRPELPVVTVNVTVKIKCLIHTSSEPSE</sequence>
<accession>A0A6A4SCE1</accession>
<proteinExistence type="predicted"/>
<feature type="region of interest" description="Disordered" evidence="1">
    <location>
        <begin position="24"/>
        <end position="56"/>
    </location>
</feature>
<name>A0A6A4SCE1_SCOMX</name>